<keyword evidence="11" id="KW-1185">Reference proteome</keyword>
<reference evidence="10 11" key="1">
    <citation type="submission" date="2018-08" db="EMBL/GenBank/DDBJ databases">
        <title>Horizontal acquisition of hydrogen conversion ability and other habitat adaptations in Hydrogenovibrio crunogenus strains.</title>
        <authorList>
            <person name="Gonnella G."/>
            <person name="Adam N."/>
            <person name="Perner M."/>
        </authorList>
    </citation>
    <scope>NUCLEOTIDE SEQUENCE [LARGE SCALE GENOMIC DNA]</scope>
    <source>
        <strain evidence="10 11">SP-41</strain>
    </source>
</reference>
<dbReference type="InterPro" id="IPR006305">
    <property type="entry name" value="FliQ"/>
</dbReference>
<gene>
    <name evidence="9" type="primary">fliQ</name>
    <name evidence="10" type="ORF">GHNINEIG_00737</name>
</gene>
<dbReference type="PANTHER" id="PTHR34040">
    <property type="entry name" value="FLAGELLAR BIOSYNTHETIC PROTEIN FLIQ"/>
    <property type="match status" value="1"/>
</dbReference>
<evidence type="ECO:0000256" key="4">
    <source>
        <dbReference type="ARBA" id="ARBA00022475"/>
    </source>
</evidence>
<keyword evidence="10" id="KW-0969">Cilium</keyword>
<keyword evidence="4 9" id="KW-1003">Cell membrane</keyword>
<dbReference type="GO" id="GO:0009425">
    <property type="term" value="C:bacterial-type flagellum basal body"/>
    <property type="evidence" value="ECO:0007669"/>
    <property type="project" value="UniProtKB-SubCell"/>
</dbReference>
<evidence type="ECO:0000313" key="11">
    <source>
        <dbReference type="Proteomes" id="UP000296201"/>
    </source>
</evidence>
<evidence type="ECO:0000256" key="5">
    <source>
        <dbReference type="ARBA" id="ARBA00022692"/>
    </source>
</evidence>
<proteinExistence type="inferred from homology"/>
<dbReference type="AlphaFoldDB" id="A0A4P7P0E7"/>
<organism evidence="10 11">
    <name type="scientific">Hydrogenovibrio crunogenus</name>
    <dbReference type="NCBI Taxonomy" id="39765"/>
    <lineage>
        <taxon>Bacteria</taxon>
        <taxon>Pseudomonadati</taxon>
        <taxon>Pseudomonadota</taxon>
        <taxon>Gammaproteobacteria</taxon>
        <taxon>Thiotrichales</taxon>
        <taxon>Piscirickettsiaceae</taxon>
        <taxon>Hydrogenovibrio</taxon>
    </lineage>
</organism>
<feature type="transmembrane region" description="Helical" evidence="9">
    <location>
        <begin position="51"/>
        <end position="70"/>
    </location>
</feature>
<evidence type="ECO:0000256" key="7">
    <source>
        <dbReference type="ARBA" id="ARBA00023136"/>
    </source>
</evidence>
<evidence type="ECO:0000256" key="2">
    <source>
        <dbReference type="ARBA" id="ARBA00006156"/>
    </source>
</evidence>
<dbReference type="GO" id="GO:0044780">
    <property type="term" value="P:bacterial-type flagellum assembly"/>
    <property type="evidence" value="ECO:0007669"/>
    <property type="project" value="InterPro"/>
</dbReference>
<dbReference type="RefSeq" id="WP_135795387.1">
    <property type="nucleotide sequence ID" value="NZ_CP032096.1"/>
</dbReference>
<dbReference type="PANTHER" id="PTHR34040:SF2">
    <property type="entry name" value="FLAGELLAR BIOSYNTHETIC PROTEIN FLIQ"/>
    <property type="match status" value="1"/>
</dbReference>
<evidence type="ECO:0000256" key="1">
    <source>
        <dbReference type="ARBA" id="ARBA00004651"/>
    </source>
</evidence>
<name>A0A4P7P0E7_9GAMM</name>
<dbReference type="Pfam" id="PF01313">
    <property type="entry name" value="Bac_export_3"/>
    <property type="match status" value="1"/>
</dbReference>
<keyword evidence="7 9" id="KW-0472">Membrane</keyword>
<evidence type="ECO:0000256" key="3">
    <source>
        <dbReference type="ARBA" id="ARBA00021718"/>
    </source>
</evidence>
<evidence type="ECO:0000256" key="6">
    <source>
        <dbReference type="ARBA" id="ARBA00022989"/>
    </source>
</evidence>
<keyword evidence="10" id="KW-0966">Cell projection</keyword>
<comment type="function">
    <text evidence="9">Role in flagellar biosynthesis.</text>
</comment>
<evidence type="ECO:0000313" key="10">
    <source>
        <dbReference type="EMBL" id="QBZ82702.1"/>
    </source>
</evidence>
<dbReference type="PRINTS" id="PR00952">
    <property type="entry name" value="TYPE3IMQPROT"/>
</dbReference>
<protein>
    <recommendedName>
        <fullName evidence="3 9">Flagellar biosynthetic protein FliQ</fullName>
    </recommendedName>
</protein>
<comment type="subcellular location">
    <subcellularLocation>
        <location evidence="1 9">Cell membrane</location>
        <topology evidence="1">Multi-pass membrane protein</topology>
    </subcellularLocation>
    <subcellularLocation>
        <location evidence="9">Bacterial flagellum basal body</location>
    </subcellularLocation>
</comment>
<keyword evidence="10" id="KW-0282">Flagellum</keyword>
<dbReference type="Proteomes" id="UP000296201">
    <property type="component" value="Chromosome"/>
</dbReference>
<dbReference type="InterPro" id="IPR002191">
    <property type="entry name" value="Bac_export_3"/>
</dbReference>
<dbReference type="GO" id="GO:0005886">
    <property type="term" value="C:plasma membrane"/>
    <property type="evidence" value="ECO:0007669"/>
    <property type="project" value="UniProtKB-SubCell"/>
</dbReference>
<comment type="similarity">
    <text evidence="2 9">Belongs to the FliQ/MopD/SpaQ family.</text>
</comment>
<feature type="transmembrane region" description="Helical" evidence="9">
    <location>
        <begin position="20"/>
        <end position="39"/>
    </location>
</feature>
<dbReference type="GO" id="GO:0009306">
    <property type="term" value="P:protein secretion"/>
    <property type="evidence" value="ECO:0007669"/>
    <property type="project" value="InterPro"/>
</dbReference>
<dbReference type="NCBIfam" id="TIGR01402">
    <property type="entry name" value="fliQ"/>
    <property type="match status" value="1"/>
</dbReference>
<accession>A0A4P7P0E7</accession>
<keyword evidence="6 9" id="KW-1133">Transmembrane helix</keyword>
<dbReference type="PIRSF" id="PIRSF004669">
    <property type="entry name" value="FliQ"/>
    <property type="match status" value="1"/>
</dbReference>
<sequence length="89" mass="9496">MTPEFVLTIGQKMLEVVAMLAAPLLLPALAVGLLVGMFQAATQINEMTLSFIPKVAVVGLVLVLAGPWMLTTLISFSRELIENIPAFIG</sequence>
<evidence type="ECO:0000256" key="9">
    <source>
        <dbReference type="RuleBase" id="RU364090"/>
    </source>
</evidence>
<keyword evidence="8 9" id="KW-0975">Bacterial flagellum</keyword>
<evidence type="ECO:0000256" key="8">
    <source>
        <dbReference type="ARBA" id="ARBA00023143"/>
    </source>
</evidence>
<dbReference type="EMBL" id="CP032096">
    <property type="protein sequence ID" value="QBZ82702.1"/>
    <property type="molecule type" value="Genomic_DNA"/>
</dbReference>
<keyword evidence="5 9" id="KW-0812">Transmembrane</keyword>